<dbReference type="RefSeq" id="WP_130356219.1">
    <property type="nucleotide sequence ID" value="NZ_SGXC01000001.1"/>
</dbReference>
<feature type="transmembrane region" description="Helical" evidence="1">
    <location>
        <begin position="135"/>
        <end position="157"/>
    </location>
</feature>
<protein>
    <recommendedName>
        <fullName evidence="4">Ammonia monooxygenase</fullName>
    </recommendedName>
</protein>
<feature type="transmembrane region" description="Helical" evidence="1">
    <location>
        <begin position="80"/>
        <end position="101"/>
    </location>
</feature>
<reference evidence="2 3" key="1">
    <citation type="submission" date="2019-02" db="EMBL/GenBank/DDBJ databases">
        <title>Genomic Encyclopedia of Type Strains, Phase IV (KMG-IV): sequencing the most valuable type-strain genomes for metagenomic binning, comparative biology and taxonomic classification.</title>
        <authorList>
            <person name="Goeker M."/>
        </authorList>
    </citation>
    <scope>NUCLEOTIDE SEQUENCE [LARGE SCALE GENOMIC DNA]</scope>
    <source>
        <strain evidence="2 3">K24</strain>
    </source>
</reference>
<dbReference type="GO" id="GO:0016020">
    <property type="term" value="C:membrane"/>
    <property type="evidence" value="ECO:0007669"/>
    <property type="project" value="InterPro"/>
</dbReference>
<feature type="transmembrane region" description="Helical" evidence="1">
    <location>
        <begin position="283"/>
        <end position="302"/>
    </location>
</feature>
<dbReference type="InterPro" id="IPR007820">
    <property type="entry name" value="AbrB_fam"/>
</dbReference>
<gene>
    <name evidence="2" type="ORF">EV675_0926</name>
</gene>
<keyword evidence="1" id="KW-0472">Membrane</keyword>
<feature type="transmembrane region" description="Helical" evidence="1">
    <location>
        <begin position="252"/>
        <end position="277"/>
    </location>
</feature>
<dbReference type="Proteomes" id="UP000292445">
    <property type="component" value="Unassembled WGS sequence"/>
</dbReference>
<name>A0A4Q7NIR1_9BURK</name>
<dbReference type="EMBL" id="SGXC01000001">
    <property type="protein sequence ID" value="RZS84905.1"/>
    <property type="molecule type" value="Genomic_DNA"/>
</dbReference>
<dbReference type="AlphaFoldDB" id="A0A4Q7NIR1"/>
<accession>A0A4Q7NIR1</accession>
<dbReference type="InterPro" id="IPR017516">
    <property type="entry name" value="AbrB_dup"/>
</dbReference>
<evidence type="ECO:0008006" key="4">
    <source>
        <dbReference type="Google" id="ProtNLM"/>
    </source>
</evidence>
<evidence type="ECO:0000313" key="2">
    <source>
        <dbReference type="EMBL" id="RZS84905.1"/>
    </source>
</evidence>
<organism evidence="2 3">
    <name type="scientific">Pigmentiphaga kullae</name>
    <dbReference type="NCBI Taxonomy" id="151784"/>
    <lineage>
        <taxon>Bacteria</taxon>
        <taxon>Pseudomonadati</taxon>
        <taxon>Pseudomonadota</taxon>
        <taxon>Betaproteobacteria</taxon>
        <taxon>Burkholderiales</taxon>
        <taxon>Alcaligenaceae</taxon>
        <taxon>Pigmentiphaga</taxon>
    </lineage>
</organism>
<dbReference type="Pfam" id="PF05145">
    <property type="entry name" value="AbrB"/>
    <property type="match status" value="1"/>
</dbReference>
<evidence type="ECO:0000313" key="3">
    <source>
        <dbReference type="Proteomes" id="UP000292445"/>
    </source>
</evidence>
<feature type="transmembrane region" description="Helical" evidence="1">
    <location>
        <begin position="309"/>
        <end position="333"/>
    </location>
</feature>
<sequence length="345" mass="36164">MFVRLLLGFAIALCGSLIAVALHTPLPWMLGALIATAATKIAGVQSRSRTELRYAGQWVIGVGLGLYFTPMVVDEIAGNLLPLLLGAIFSVAAGLAGAWFLQRAGGVEFSTAYFSSTIGGAAEMANLSDRYGGKVALVASAHSLRILLVVVLVPLAFRMSGVTGSGLFAPAMTKVDPAGLAAMFALGAGGALLASRLRIPNAWVLGPMAVTILLTSNDMALSAMPTFMLNAAQLLIGWSLGDRYTPDFFRTAPRFMGLILVYTLVVIMLSAGLSLLLAQPSGIALPTLMLGLAPGGIAEMCITAKVLQLGVPLVTAFQVFRLAFVLLITPPLYRGLLMRFPALRD</sequence>
<feature type="transmembrane region" description="Helical" evidence="1">
    <location>
        <begin position="219"/>
        <end position="240"/>
    </location>
</feature>
<comment type="caution">
    <text evidence="2">The sequence shown here is derived from an EMBL/GenBank/DDBJ whole genome shotgun (WGS) entry which is preliminary data.</text>
</comment>
<keyword evidence="1" id="KW-1133">Transmembrane helix</keyword>
<keyword evidence="3" id="KW-1185">Reference proteome</keyword>
<evidence type="ECO:0000256" key="1">
    <source>
        <dbReference type="SAM" id="Phobius"/>
    </source>
</evidence>
<dbReference type="NCBIfam" id="TIGR03082">
    <property type="entry name" value="Gneg_AbrB_dup"/>
    <property type="match status" value="2"/>
</dbReference>
<keyword evidence="1" id="KW-0812">Transmembrane</keyword>
<proteinExistence type="predicted"/>
<dbReference type="GO" id="GO:0010468">
    <property type="term" value="P:regulation of gene expression"/>
    <property type="evidence" value="ECO:0007669"/>
    <property type="project" value="InterPro"/>
</dbReference>
<feature type="transmembrane region" description="Helical" evidence="1">
    <location>
        <begin position="178"/>
        <end position="199"/>
    </location>
</feature>
<dbReference type="PIRSF" id="PIRSF038991">
    <property type="entry name" value="Protein_AbrB"/>
    <property type="match status" value="1"/>
</dbReference>
<dbReference type="PANTHER" id="PTHR38457">
    <property type="entry name" value="REGULATOR ABRB-RELATED"/>
    <property type="match status" value="1"/>
</dbReference>
<dbReference type="PANTHER" id="PTHR38457:SF1">
    <property type="entry name" value="REGULATOR ABRB-RELATED"/>
    <property type="match status" value="1"/>
</dbReference>
<feature type="transmembrane region" description="Helical" evidence="1">
    <location>
        <begin position="55"/>
        <end position="73"/>
    </location>
</feature>
<dbReference type="OrthoDB" id="8527964at2"/>